<dbReference type="PANTHER" id="PTHR44520:SF1">
    <property type="entry name" value="TWO-COMPONENT SYSTEM REGULATORY PROTEIN"/>
    <property type="match status" value="1"/>
</dbReference>
<name>A0ABU0MK71_9PROT</name>
<dbReference type="PANTHER" id="PTHR44520">
    <property type="entry name" value="RESPONSE REGULATOR RCP1-RELATED"/>
    <property type="match status" value="1"/>
</dbReference>
<dbReference type="CDD" id="cd17557">
    <property type="entry name" value="REC_Rcp-like"/>
    <property type="match status" value="1"/>
</dbReference>
<sequence length="261" mass="28919">MMHTPNHQEQGHMEEWESFASKARIRLAETPDGQDTVQPVAPLSISDSREIGSVSGELRHLADKELFDLQSATLSALQESGNSQIVQAHLAGLIAMRREMRRRWSEKGAEASEGNPQFTDAPAELKPILIVEDNRRDLELVLEAFGQVGLENDIVIANDGEQALSRLFNDGPGRVLPAVILLDLKLPKIDGMEVLRRIKAEPATRKLPVVVLTSSRDERDLEACYEAGGSAYVVKQTRFEDFVASVRSLAAFWARENLTPP</sequence>
<keyword evidence="4" id="KW-1185">Reference proteome</keyword>
<dbReference type="PROSITE" id="PS50110">
    <property type="entry name" value="RESPONSE_REGULATORY"/>
    <property type="match status" value="1"/>
</dbReference>
<gene>
    <name evidence="3" type="ORF">QO018_002718</name>
</gene>
<dbReference type="Gene3D" id="3.40.50.2300">
    <property type="match status" value="1"/>
</dbReference>
<proteinExistence type="predicted"/>
<dbReference type="Pfam" id="PF00072">
    <property type="entry name" value="Response_reg"/>
    <property type="match status" value="1"/>
</dbReference>
<dbReference type="InterPro" id="IPR052893">
    <property type="entry name" value="TCS_response_regulator"/>
</dbReference>
<dbReference type="EMBL" id="JAUSVU010000008">
    <property type="protein sequence ID" value="MDQ0533855.1"/>
    <property type="molecule type" value="Genomic_DNA"/>
</dbReference>
<dbReference type="InterPro" id="IPR011006">
    <property type="entry name" value="CheY-like_superfamily"/>
</dbReference>
<protein>
    <submittedName>
        <fullName evidence="3">CheY-like chemotaxis protein</fullName>
    </submittedName>
</protein>
<dbReference type="RefSeq" id="WP_246513038.1">
    <property type="nucleotide sequence ID" value="NZ_JAGINO010000008.1"/>
</dbReference>
<feature type="modified residue" description="4-aspartylphosphate" evidence="1">
    <location>
        <position position="183"/>
    </location>
</feature>
<accession>A0ABU0MK71</accession>
<feature type="domain" description="Response regulatory" evidence="2">
    <location>
        <begin position="127"/>
        <end position="250"/>
    </location>
</feature>
<dbReference type="Proteomes" id="UP001244552">
    <property type="component" value="Unassembled WGS sequence"/>
</dbReference>
<evidence type="ECO:0000313" key="4">
    <source>
        <dbReference type="Proteomes" id="UP001244552"/>
    </source>
</evidence>
<dbReference type="SMART" id="SM00448">
    <property type="entry name" value="REC"/>
    <property type="match status" value="1"/>
</dbReference>
<keyword evidence="1" id="KW-0597">Phosphoprotein</keyword>
<reference evidence="3 4" key="1">
    <citation type="submission" date="2023-07" db="EMBL/GenBank/DDBJ databases">
        <title>Genomic Encyclopedia of Type Strains, Phase IV (KMG-IV): sequencing the most valuable type-strain genomes for metagenomic binning, comparative biology and taxonomic classification.</title>
        <authorList>
            <person name="Goeker M."/>
        </authorList>
    </citation>
    <scope>NUCLEOTIDE SEQUENCE [LARGE SCALE GENOMIC DNA]</scope>
    <source>
        <strain evidence="3 4">DSM 19922</strain>
    </source>
</reference>
<dbReference type="SUPFAM" id="SSF52172">
    <property type="entry name" value="CheY-like"/>
    <property type="match status" value="1"/>
</dbReference>
<evidence type="ECO:0000259" key="2">
    <source>
        <dbReference type="PROSITE" id="PS50110"/>
    </source>
</evidence>
<evidence type="ECO:0000313" key="3">
    <source>
        <dbReference type="EMBL" id="MDQ0533855.1"/>
    </source>
</evidence>
<evidence type="ECO:0000256" key="1">
    <source>
        <dbReference type="PROSITE-ProRule" id="PRU00169"/>
    </source>
</evidence>
<organism evidence="3 4">
    <name type="scientific">Azospirillum picis</name>
    <dbReference type="NCBI Taxonomy" id="488438"/>
    <lineage>
        <taxon>Bacteria</taxon>
        <taxon>Pseudomonadati</taxon>
        <taxon>Pseudomonadota</taxon>
        <taxon>Alphaproteobacteria</taxon>
        <taxon>Rhodospirillales</taxon>
        <taxon>Azospirillaceae</taxon>
        <taxon>Azospirillum</taxon>
    </lineage>
</organism>
<dbReference type="InterPro" id="IPR001789">
    <property type="entry name" value="Sig_transdc_resp-reg_receiver"/>
</dbReference>
<comment type="caution">
    <text evidence="3">The sequence shown here is derived from an EMBL/GenBank/DDBJ whole genome shotgun (WGS) entry which is preliminary data.</text>
</comment>